<feature type="domain" description="VHS" evidence="1">
    <location>
        <begin position="15"/>
        <end position="111"/>
    </location>
</feature>
<name>A0A8X6FBI8_TRICU</name>
<dbReference type="OrthoDB" id="10068368at2759"/>
<evidence type="ECO:0000259" key="1">
    <source>
        <dbReference type="PROSITE" id="PS50179"/>
    </source>
</evidence>
<dbReference type="InterPro" id="IPR002014">
    <property type="entry name" value="VHS_dom"/>
</dbReference>
<dbReference type="PANTHER" id="PTHR45929">
    <property type="entry name" value="JAK PATHWAY SIGNAL TRANSDUCTION ADAPTOR MOLECULE"/>
    <property type="match status" value="1"/>
</dbReference>
<accession>A0A8X6FBI8</accession>
<dbReference type="Pfam" id="PF00790">
    <property type="entry name" value="VHS"/>
    <property type="match status" value="1"/>
</dbReference>
<dbReference type="InterPro" id="IPR008942">
    <property type="entry name" value="ENTH_VHS"/>
</dbReference>
<keyword evidence="3" id="KW-1185">Reference proteome</keyword>
<dbReference type="GO" id="GO:0043328">
    <property type="term" value="P:protein transport to vacuole involved in ubiquitin-dependent protein catabolic process via the multivesicular body sorting pathway"/>
    <property type="evidence" value="ECO:0007669"/>
    <property type="project" value="TreeGrafter"/>
</dbReference>
<protein>
    <submittedName>
        <fullName evidence="2">Signal transducing adapter molecule 1</fullName>
    </submittedName>
</protein>
<dbReference type="GO" id="GO:0033565">
    <property type="term" value="C:ESCRT-0 complex"/>
    <property type="evidence" value="ECO:0007669"/>
    <property type="project" value="TreeGrafter"/>
</dbReference>
<reference evidence="2" key="1">
    <citation type="submission" date="2020-07" db="EMBL/GenBank/DDBJ databases">
        <title>Multicomponent nature underlies the extraordinary mechanical properties of spider dragline silk.</title>
        <authorList>
            <person name="Kono N."/>
            <person name="Nakamura H."/>
            <person name="Mori M."/>
            <person name="Yoshida Y."/>
            <person name="Ohtoshi R."/>
            <person name="Malay A.D."/>
            <person name="Moran D.A.P."/>
            <person name="Tomita M."/>
            <person name="Numata K."/>
            <person name="Arakawa K."/>
        </authorList>
    </citation>
    <scope>NUCLEOTIDE SEQUENCE</scope>
</reference>
<evidence type="ECO:0000313" key="3">
    <source>
        <dbReference type="Proteomes" id="UP000887116"/>
    </source>
</evidence>
<dbReference type="InterPro" id="IPR050670">
    <property type="entry name" value="STAM"/>
</dbReference>
<dbReference type="SMART" id="SM00288">
    <property type="entry name" value="VHS"/>
    <property type="match status" value="1"/>
</dbReference>
<dbReference type="Proteomes" id="UP000887116">
    <property type="component" value="Unassembled WGS sequence"/>
</dbReference>
<sequence>MPLFSSQFDQTVEKATSEMNTSEDWQRILEVCDQIDITPNGPKEALRSISKRLNSNVPLVVMHTLTLLDSCVKNCGRKFHLEVNSRDFEAELKRLLNKKKPSLTSANAALP</sequence>
<dbReference type="AlphaFoldDB" id="A0A8X6FBI8"/>
<proteinExistence type="predicted"/>
<dbReference type="EMBL" id="BMAO01031586">
    <property type="protein sequence ID" value="GFQ76120.1"/>
    <property type="molecule type" value="Genomic_DNA"/>
</dbReference>
<dbReference type="PANTHER" id="PTHR45929:SF3">
    <property type="entry name" value="JAK PATHWAY SIGNAL TRANSDUCTION ADAPTOR MOLECULE"/>
    <property type="match status" value="1"/>
</dbReference>
<dbReference type="Gene3D" id="1.25.40.90">
    <property type="match status" value="1"/>
</dbReference>
<comment type="caution">
    <text evidence="2">The sequence shown here is derived from an EMBL/GenBank/DDBJ whole genome shotgun (WGS) entry which is preliminary data.</text>
</comment>
<dbReference type="PROSITE" id="PS50179">
    <property type="entry name" value="VHS"/>
    <property type="match status" value="1"/>
</dbReference>
<dbReference type="GO" id="GO:0035091">
    <property type="term" value="F:phosphatidylinositol binding"/>
    <property type="evidence" value="ECO:0007669"/>
    <property type="project" value="InterPro"/>
</dbReference>
<dbReference type="GO" id="GO:0043130">
    <property type="term" value="F:ubiquitin binding"/>
    <property type="evidence" value="ECO:0007669"/>
    <property type="project" value="InterPro"/>
</dbReference>
<organism evidence="2 3">
    <name type="scientific">Trichonephila clavata</name>
    <name type="common">Joro spider</name>
    <name type="synonym">Nephila clavata</name>
    <dbReference type="NCBI Taxonomy" id="2740835"/>
    <lineage>
        <taxon>Eukaryota</taxon>
        <taxon>Metazoa</taxon>
        <taxon>Ecdysozoa</taxon>
        <taxon>Arthropoda</taxon>
        <taxon>Chelicerata</taxon>
        <taxon>Arachnida</taxon>
        <taxon>Araneae</taxon>
        <taxon>Araneomorphae</taxon>
        <taxon>Entelegynae</taxon>
        <taxon>Araneoidea</taxon>
        <taxon>Nephilidae</taxon>
        <taxon>Trichonephila</taxon>
    </lineage>
</organism>
<dbReference type="SUPFAM" id="SSF48464">
    <property type="entry name" value="ENTH/VHS domain"/>
    <property type="match status" value="1"/>
</dbReference>
<evidence type="ECO:0000313" key="2">
    <source>
        <dbReference type="EMBL" id="GFQ76120.1"/>
    </source>
</evidence>
<gene>
    <name evidence="2" type="primary">STAM</name>
    <name evidence="2" type="ORF">TNCT_263301</name>
</gene>